<dbReference type="InterPro" id="IPR036641">
    <property type="entry name" value="HPT_dom_sf"/>
</dbReference>
<keyword evidence="9 24" id="KW-0418">Kinase</keyword>
<dbReference type="InterPro" id="IPR003018">
    <property type="entry name" value="GAF"/>
</dbReference>
<evidence type="ECO:0000259" key="21">
    <source>
        <dbReference type="PROSITE" id="PS50112"/>
    </source>
</evidence>
<dbReference type="Gene3D" id="3.40.50.2300">
    <property type="match status" value="2"/>
</dbReference>
<dbReference type="SUPFAM" id="SSF52172">
    <property type="entry name" value="CheY-like"/>
    <property type="match status" value="2"/>
</dbReference>
<protein>
    <recommendedName>
        <fullName evidence="15">Sensory/regulatory protein RpfC</fullName>
        <ecNumber evidence="3">2.7.13.3</ecNumber>
    </recommendedName>
</protein>
<evidence type="ECO:0000256" key="12">
    <source>
        <dbReference type="ARBA" id="ARBA00023012"/>
    </source>
</evidence>
<keyword evidence="7" id="KW-0812">Transmembrane</keyword>
<dbReference type="Gene3D" id="3.30.450.20">
    <property type="entry name" value="PAS domain"/>
    <property type="match status" value="4"/>
</dbReference>
<dbReference type="PROSITE" id="PS50110">
    <property type="entry name" value="RESPONSE_REGULATORY"/>
    <property type="match status" value="2"/>
</dbReference>
<dbReference type="InterPro" id="IPR003594">
    <property type="entry name" value="HATPase_dom"/>
</dbReference>
<comment type="catalytic activity">
    <reaction evidence="1">
        <text>ATP + protein L-histidine = ADP + protein N-phospho-L-histidine.</text>
        <dbReference type="EC" id="2.7.13.3"/>
    </reaction>
</comment>
<dbReference type="HOGENOM" id="CLU_252414_0_0_0"/>
<keyword evidence="6 24" id="KW-0808">Transferase</keyword>
<dbReference type="SUPFAM" id="SSF55785">
    <property type="entry name" value="PYP-like sensor domain (PAS domain)"/>
    <property type="match status" value="4"/>
</dbReference>
<dbReference type="SMART" id="SM00448">
    <property type="entry name" value="REC"/>
    <property type="match status" value="2"/>
</dbReference>
<dbReference type="InterPro" id="IPR001789">
    <property type="entry name" value="Sig_transdc_resp-reg_receiver"/>
</dbReference>
<evidence type="ECO:0000313" key="25">
    <source>
        <dbReference type="Proteomes" id="UP000001660"/>
    </source>
</evidence>
<keyword evidence="4" id="KW-1003">Cell membrane</keyword>
<dbReference type="GO" id="GO:0000155">
    <property type="term" value="F:phosphorelay sensor kinase activity"/>
    <property type="evidence" value="ECO:0007669"/>
    <property type="project" value="InterPro"/>
</dbReference>
<dbReference type="InterPro" id="IPR003661">
    <property type="entry name" value="HisK_dim/P_dom"/>
</dbReference>
<dbReference type="PROSITE" id="PS50112">
    <property type="entry name" value="PAS"/>
    <property type="match status" value="2"/>
</dbReference>
<dbReference type="InterPro" id="IPR004358">
    <property type="entry name" value="Sig_transdc_His_kin-like_C"/>
</dbReference>
<dbReference type="Gene3D" id="3.30.450.40">
    <property type="match status" value="1"/>
</dbReference>
<gene>
    <name evidence="24" type="ORF">NIDE0815</name>
</gene>
<dbReference type="InterPro" id="IPR036097">
    <property type="entry name" value="HisK_dim/P_sf"/>
</dbReference>
<evidence type="ECO:0000313" key="24">
    <source>
        <dbReference type="EMBL" id="CBK40582.1"/>
    </source>
</evidence>
<dbReference type="Pfam" id="PF02518">
    <property type="entry name" value="HATPase_c"/>
    <property type="match status" value="1"/>
</dbReference>
<evidence type="ECO:0000256" key="13">
    <source>
        <dbReference type="ARBA" id="ARBA00023136"/>
    </source>
</evidence>
<feature type="domain" description="PAC" evidence="22">
    <location>
        <begin position="428"/>
        <end position="483"/>
    </location>
</feature>
<dbReference type="SMART" id="SM00091">
    <property type="entry name" value="PAS"/>
    <property type="match status" value="4"/>
</dbReference>
<keyword evidence="11" id="KW-1133">Transmembrane helix</keyword>
<keyword evidence="25" id="KW-1185">Reference proteome</keyword>
<dbReference type="FunFam" id="3.30.565.10:FF:000010">
    <property type="entry name" value="Sensor histidine kinase RcsC"/>
    <property type="match status" value="1"/>
</dbReference>
<dbReference type="CDD" id="cd00082">
    <property type="entry name" value="HisKA"/>
    <property type="match status" value="1"/>
</dbReference>
<evidence type="ECO:0000256" key="7">
    <source>
        <dbReference type="ARBA" id="ARBA00022692"/>
    </source>
</evidence>
<feature type="modified residue" description="Phosphohistidine" evidence="16">
    <location>
        <position position="1370"/>
    </location>
</feature>
<dbReference type="CDD" id="cd16922">
    <property type="entry name" value="HATPase_EvgS-ArcB-TorS-like"/>
    <property type="match status" value="1"/>
</dbReference>
<dbReference type="InterPro" id="IPR011006">
    <property type="entry name" value="CheY-like_superfamily"/>
</dbReference>
<dbReference type="InterPro" id="IPR035965">
    <property type="entry name" value="PAS-like_dom_sf"/>
</dbReference>
<dbReference type="SUPFAM" id="SSF55874">
    <property type="entry name" value="ATPase domain of HSP90 chaperone/DNA topoisomerase II/histidine kinase"/>
    <property type="match status" value="1"/>
</dbReference>
<dbReference type="Pfam" id="PF13426">
    <property type="entry name" value="PAS_9"/>
    <property type="match status" value="1"/>
</dbReference>
<feature type="domain" description="PAS" evidence="21">
    <location>
        <begin position="615"/>
        <end position="661"/>
    </location>
</feature>
<dbReference type="OrthoDB" id="567977at2"/>
<dbReference type="SMART" id="SM00086">
    <property type="entry name" value="PAC"/>
    <property type="match status" value="4"/>
</dbReference>
<dbReference type="InterPro" id="IPR029016">
    <property type="entry name" value="GAF-like_dom_sf"/>
</dbReference>
<dbReference type="EMBL" id="FP929003">
    <property type="protein sequence ID" value="CBK40582.1"/>
    <property type="molecule type" value="Genomic_DNA"/>
</dbReference>
<feature type="domain" description="PAC" evidence="22">
    <location>
        <begin position="704"/>
        <end position="756"/>
    </location>
</feature>
<feature type="region of interest" description="Disordered" evidence="18">
    <location>
        <begin position="1283"/>
        <end position="1312"/>
    </location>
</feature>
<dbReference type="Proteomes" id="UP000001660">
    <property type="component" value="Chromosome"/>
</dbReference>
<evidence type="ECO:0000256" key="1">
    <source>
        <dbReference type="ARBA" id="ARBA00000085"/>
    </source>
</evidence>
<dbReference type="SMART" id="SM00073">
    <property type="entry name" value="HPT"/>
    <property type="match status" value="1"/>
</dbReference>
<dbReference type="GO" id="GO:0005886">
    <property type="term" value="C:plasma membrane"/>
    <property type="evidence" value="ECO:0007669"/>
    <property type="project" value="UniProtKB-SubCell"/>
</dbReference>
<proteinExistence type="predicted"/>
<dbReference type="InterPro" id="IPR000700">
    <property type="entry name" value="PAS-assoc_C"/>
</dbReference>
<evidence type="ECO:0000256" key="16">
    <source>
        <dbReference type="PROSITE-ProRule" id="PRU00110"/>
    </source>
</evidence>
<feature type="domain" description="Response regulatory" evidence="20">
    <location>
        <begin position="1014"/>
        <end position="1135"/>
    </location>
</feature>
<dbReference type="SUPFAM" id="SSF55781">
    <property type="entry name" value="GAF domain-like"/>
    <property type="match status" value="1"/>
</dbReference>
<evidence type="ECO:0000256" key="18">
    <source>
        <dbReference type="SAM" id="MobiDB-lite"/>
    </source>
</evidence>
<keyword evidence="5 17" id="KW-0597">Phosphoprotein</keyword>
<dbReference type="Pfam" id="PF00512">
    <property type="entry name" value="HisKA"/>
    <property type="match status" value="1"/>
</dbReference>
<feature type="modified residue" description="4-aspartylphosphate" evidence="17">
    <location>
        <position position="1068"/>
    </location>
</feature>
<dbReference type="PROSITE" id="PS50894">
    <property type="entry name" value="HPT"/>
    <property type="match status" value="1"/>
</dbReference>
<feature type="modified residue" description="4-aspartylphosphate" evidence="17">
    <location>
        <position position="1208"/>
    </location>
</feature>
<evidence type="ECO:0000259" key="19">
    <source>
        <dbReference type="PROSITE" id="PS50109"/>
    </source>
</evidence>
<evidence type="ECO:0000256" key="4">
    <source>
        <dbReference type="ARBA" id="ARBA00022475"/>
    </source>
</evidence>
<accession>D8PBH3</accession>
<dbReference type="PROSITE" id="PS50113">
    <property type="entry name" value="PAC"/>
    <property type="match status" value="2"/>
</dbReference>
<keyword evidence="8" id="KW-0547">Nucleotide-binding</keyword>
<dbReference type="Gene3D" id="3.30.565.10">
    <property type="entry name" value="Histidine kinase-like ATPase, C-terminal domain"/>
    <property type="match status" value="1"/>
</dbReference>
<dbReference type="eggNOG" id="COG0745">
    <property type="taxonomic scope" value="Bacteria"/>
</dbReference>
<dbReference type="Gene3D" id="1.10.287.130">
    <property type="match status" value="1"/>
</dbReference>
<keyword evidence="12" id="KW-0902">Two-component regulatory system</keyword>
<evidence type="ECO:0000256" key="10">
    <source>
        <dbReference type="ARBA" id="ARBA00022840"/>
    </source>
</evidence>
<feature type="domain" description="PAS" evidence="21">
    <location>
        <begin position="356"/>
        <end position="427"/>
    </location>
</feature>
<dbReference type="Pfam" id="PF01627">
    <property type="entry name" value="Hpt"/>
    <property type="match status" value="1"/>
</dbReference>
<dbReference type="InterPro" id="IPR013656">
    <property type="entry name" value="PAS_4"/>
</dbReference>
<dbReference type="InterPro" id="IPR036890">
    <property type="entry name" value="HATPase_C_sf"/>
</dbReference>
<dbReference type="InterPro" id="IPR005467">
    <property type="entry name" value="His_kinase_dom"/>
</dbReference>
<dbReference type="PANTHER" id="PTHR45339:SF1">
    <property type="entry name" value="HYBRID SIGNAL TRANSDUCTION HISTIDINE KINASE J"/>
    <property type="match status" value="1"/>
</dbReference>
<dbReference type="eggNOG" id="COG3829">
    <property type="taxonomic scope" value="Bacteria"/>
</dbReference>
<dbReference type="InterPro" id="IPR013767">
    <property type="entry name" value="PAS_fold"/>
</dbReference>
<dbReference type="Pfam" id="PF13188">
    <property type="entry name" value="PAS_8"/>
    <property type="match status" value="1"/>
</dbReference>
<comment type="subcellular location">
    <subcellularLocation>
        <location evidence="2">Cell membrane</location>
        <topology evidence="2">Multi-pass membrane protein</topology>
    </subcellularLocation>
</comment>
<feature type="domain" description="HPt" evidence="23">
    <location>
        <begin position="1331"/>
        <end position="1428"/>
    </location>
</feature>
<evidence type="ECO:0000256" key="5">
    <source>
        <dbReference type="ARBA" id="ARBA00022553"/>
    </source>
</evidence>
<dbReference type="EC" id="2.7.13.3" evidence="3"/>
<dbReference type="eggNOG" id="COG0642">
    <property type="taxonomic scope" value="Bacteria"/>
</dbReference>
<dbReference type="SMART" id="SM00065">
    <property type="entry name" value="GAF"/>
    <property type="match status" value="1"/>
</dbReference>
<evidence type="ECO:0000256" key="17">
    <source>
        <dbReference type="PROSITE-ProRule" id="PRU00169"/>
    </source>
</evidence>
<dbReference type="PROSITE" id="PS50109">
    <property type="entry name" value="HIS_KIN"/>
    <property type="match status" value="1"/>
</dbReference>
<feature type="domain" description="Response regulatory" evidence="20">
    <location>
        <begin position="1159"/>
        <end position="1279"/>
    </location>
</feature>
<dbReference type="Gene3D" id="1.20.120.160">
    <property type="entry name" value="HPT domain"/>
    <property type="match status" value="1"/>
</dbReference>
<evidence type="ECO:0000256" key="14">
    <source>
        <dbReference type="ARBA" id="ARBA00064003"/>
    </source>
</evidence>
<dbReference type="InterPro" id="IPR001610">
    <property type="entry name" value="PAC"/>
</dbReference>
<dbReference type="Pfam" id="PF08448">
    <property type="entry name" value="PAS_4"/>
    <property type="match status" value="1"/>
</dbReference>
<evidence type="ECO:0000256" key="9">
    <source>
        <dbReference type="ARBA" id="ARBA00022777"/>
    </source>
</evidence>
<dbReference type="Pfam" id="PF00072">
    <property type="entry name" value="Response_reg"/>
    <property type="match status" value="2"/>
</dbReference>
<dbReference type="InterPro" id="IPR008207">
    <property type="entry name" value="Sig_transdc_His_kin_Hpt_dom"/>
</dbReference>
<evidence type="ECO:0000256" key="15">
    <source>
        <dbReference type="ARBA" id="ARBA00068150"/>
    </source>
</evidence>
<evidence type="ECO:0000259" key="23">
    <source>
        <dbReference type="PROSITE" id="PS50894"/>
    </source>
</evidence>
<evidence type="ECO:0000259" key="22">
    <source>
        <dbReference type="PROSITE" id="PS50113"/>
    </source>
</evidence>
<reference evidence="24 25" key="1">
    <citation type="journal article" date="2010" name="Proc. Natl. Acad. Sci. U.S.A.">
        <title>A Nitrospira metagenome illuminates the physiology and evolution of globally important nitrite-oxidizing bacteria.</title>
        <authorList>
            <person name="Lucker S."/>
            <person name="Wagner M."/>
            <person name="Maixner F."/>
            <person name="Pelletier E."/>
            <person name="Koch H."/>
            <person name="Vacherie B."/>
            <person name="Rattei T."/>
            <person name="Sinninghe Damste J."/>
            <person name="Spieck E."/>
            <person name="Le Paslier D."/>
            <person name="Daims H."/>
        </authorList>
    </citation>
    <scope>NUCLEOTIDE SEQUENCE [LARGE SCALE GENOMIC DNA]</scope>
</reference>
<dbReference type="Pfam" id="PF00989">
    <property type="entry name" value="PAS"/>
    <property type="match status" value="1"/>
</dbReference>
<evidence type="ECO:0000259" key="20">
    <source>
        <dbReference type="PROSITE" id="PS50110"/>
    </source>
</evidence>
<dbReference type="InterPro" id="IPR000014">
    <property type="entry name" value="PAS"/>
</dbReference>
<dbReference type="CDD" id="cd17546">
    <property type="entry name" value="REC_hyHK_CKI1_RcsC-like"/>
    <property type="match status" value="2"/>
</dbReference>
<dbReference type="CDD" id="cd00088">
    <property type="entry name" value="HPT"/>
    <property type="match status" value="1"/>
</dbReference>
<evidence type="ECO:0000256" key="11">
    <source>
        <dbReference type="ARBA" id="ARBA00022989"/>
    </source>
</evidence>
<evidence type="ECO:0000256" key="6">
    <source>
        <dbReference type="ARBA" id="ARBA00022679"/>
    </source>
</evidence>
<feature type="region of interest" description="Disordered" evidence="18">
    <location>
        <begin position="10"/>
        <end position="42"/>
    </location>
</feature>
<dbReference type="FunFam" id="1.10.287.130:FF:000002">
    <property type="entry name" value="Two-component osmosensing histidine kinase"/>
    <property type="match status" value="1"/>
</dbReference>
<dbReference type="GO" id="GO:0006355">
    <property type="term" value="P:regulation of DNA-templated transcription"/>
    <property type="evidence" value="ECO:0007669"/>
    <property type="project" value="InterPro"/>
</dbReference>
<feature type="domain" description="Histidine kinase" evidence="19">
    <location>
        <begin position="774"/>
        <end position="995"/>
    </location>
</feature>
<keyword evidence="10" id="KW-0067">ATP-binding</keyword>
<dbReference type="SUPFAM" id="SSF47384">
    <property type="entry name" value="Homodimeric domain of signal transducing histidine kinase"/>
    <property type="match status" value="1"/>
</dbReference>
<dbReference type="KEGG" id="nde:NIDE0815"/>
<dbReference type="CDD" id="cd00130">
    <property type="entry name" value="PAS"/>
    <property type="match status" value="3"/>
</dbReference>
<dbReference type="PRINTS" id="PR00344">
    <property type="entry name" value="BCTRLSENSOR"/>
</dbReference>
<dbReference type="eggNOG" id="COG2203">
    <property type="taxonomic scope" value="Bacteria"/>
</dbReference>
<dbReference type="SUPFAM" id="SSF47226">
    <property type="entry name" value="Histidine-containing phosphotransfer domain, HPT domain"/>
    <property type="match status" value="1"/>
</dbReference>
<evidence type="ECO:0000256" key="2">
    <source>
        <dbReference type="ARBA" id="ARBA00004651"/>
    </source>
</evidence>
<dbReference type="STRING" id="330214.NIDE0815"/>
<dbReference type="PANTHER" id="PTHR45339">
    <property type="entry name" value="HYBRID SIGNAL TRANSDUCTION HISTIDINE KINASE J"/>
    <property type="match status" value="1"/>
</dbReference>
<dbReference type="NCBIfam" id="TIGR00229">
    <property type="entry name" value="sensory_box"/>
    <property type="match status" value="4"/>
</dbReference>
<keyword evidence="13" id="KW-0472">Membrane</keyword>
<organism evidence="24 25">
    <name type="scientific">Nitrospira defluvii</name>
    <dbReference type="NCBI Taxonomy" id="330214"/>
    <lineage>
        <taxon>Bacteria</taxon>
        <taxon>Pseudomonadati</taxon>
        <taxon>Nitrospirota</taxon>
        <taxon>Nitrospiria</taxon>
        <taxon>Nitrospirales</taxon>
        <taxon>Nitrospiraceae</taxon>
        <taxon>Nitrospira</taxon>
    </lineage>
</organism>
<dbReference type="eggNOG" id="COG0784">
    <property type="taxonomic scope" value="Bacteria"/>
</dbReference>
<evidence type="ECO:0000256" key="8">
    <source>
        <dbReference type="ARBA" id="ARBA00022741"/>
    </source>
</evidence>
<dbReference type="GO" id="GO:0005524">
    <property type="term" value="F:ATP binding"/>
    <property type="evidence" value="ECO:0007669"/>
    <property type="project" value="UniProtKB-KW"/>
</dbReference>
<name>D8PBH3_9BACT</name>
<dbReference type="SMART" id="SM00387">
    <property type="entry name" value="HATPase_c"/>
    <property type="match status" value="1"/>
</dbReference>
<dbReference type="Pfam" id="PF01590">
    <property type="entry name" value="GAF"/>
    <property type="match status" value="1"/>
</dbReference>
<dbReference type="SMART" id="SM00388">
    <property type="entry name" value="HisKA"/>
    <property type="match status" value="1"/>
</dbReference>
<evidence type="ECO:0000256" key="3">
    <source>
        <dbReference type="ARBA" id="ARBA00012438"/>
    </source>
</evidence>
<comment type="subunit">
    <text evidence="14">At low DSF concentrations, interacts with RpfF.</text>
</comment>
<sequence length="1431" mass="157228">MRRFLQQLRQSVRRATRQPATDSGHSQTERRELPPSNTTTSLDEGRALDAILCSLDEGLCIVDAQWHILRLNPQAEILFGAPAHDLKGRPAYQLIAPGPEEFRHECLVTDSSIPPLQSGLPYRTDNGFLLRQDGQLTPISLTITPMSHDGVVSGAVLTFRDLTTQKEAESHQVENSALLRRLQTGMVGLASNQAIYRGQLTEAFHLITRVTAQSLRVARVGIWFFAPDHAVLRCADLYDQPGDQHSNGIEQPAALYPQYFSSLEAGEMIVADEAQSDPRTVEFAAHHLLPLGITSMLHVPIRAEGILVGALHCEHIGTPRVWTTEEQQFAASVANTVSLAAEAADRHKAETETKRAEQFLDSVIENLPIMVYVKEAEQLRFTRWNRAAEELTGFSRDLILGRTGHDFFRKEEADRFTLHDREALRSGRLIEVASEEIHTQHRGVRLLRTKKLPVMDEQGRPRFLLGIAEDITDRSAHESILHESEEKYRELFESSRDAIMILASPNWNFTACNPATVQLFGARDAEHFTSLGPWDVSPEHQPDGEESMVKAPKMIGMALQEGSHSFEWLHKRVGGPAFLASVQLTRITLKGTTGLQATVRDITEQRRSEATLQAYSTFQKAMLDNAGHAIISCKPDGMIQVFNPAAEALLGYSADELVGKQTPGIFHDLDEVVARARQFSAELGTTIEPGFDVFVEKCRRNLPNEHEWAYVCKDGTRKTVLLNVTALREADGRITGYLGIATDITPLKLTAQELVSAKEAAEAANVAKSRFLANMSHEIRTPLNGVLGMTELLLSTSLSAKQQSLLETVRRSGVALLEVINDILDFSKIEAGKLELEQVEFGLRQVVEEAVELFAGSAGNKKLELTYFIPADVPDSLVGDAVRLRQILLNLIGNAIKFTAQGEVTVAFALAEQHADTLTLACRVRDTGIGIPDAAQAQLFTAFTQADGSTTRRFGGTGLGLAIVKQLVQLMGGEVGLVSAPGQGTTFSFTFTVTRGSAHAAYPPLAERHLAGRQILIVDDMRTNLEILATHLQSWGATVFTAESADDALLQLEHFRHKQQQIDMAILDLRMPGRDGVDLARSIKEQAAYQNLPLIALSSVERLSDESDVTHRLFHSFLRKPVRQSLLRDCLTRALGGSAGPVPHSPEFAATPRPRVDARILLAEDNPVNQDVASSMLEMLGCRITIAPNGRAAVEAATTGRFDLILMDCQMPEMDGFTATAAIRRQEATATDRRHVPIIALTANAMEGDRARCLAAGMDDYLTKPFTVAQLYAFLTQWLTPRPAEESETDQAPSTHAANTHEPAATEEAPVPTTIDKAAWDAILSLQRPGRPDILARVLATYLDDSRQLVEQIRSAVQSQDSVALSQAAHRLKSSSAQLGILATAAHCKELEALGRRARIDEAAHRLSQLIEAHQFACAAITSELQQRSAR</sequence>